<organism evidence="2 3">
    <name type="scientific">Ditylenchus destructor</name>
    <dbReference type="NCBI Taxonomy" id="166010"/>
    <lineage>
        <taxon>Eukaryota</taxon>
        <taxon>Metazoa</taxon>
        <taxon>Ecdysozoa</taxon>
        <taxon>Nematoda</taxon>
        <taxon>Chromadorea</taxon>
        <taxon>Rhabditida</taxon>
        <taxon>Tylenchina</taxon>
        <taxon>Tylenchomorpha</taxon>
        <taxon>Sphaerularioidea</taxon>
        <taxon>Anguinidae</taxon>
        <taxon>Anguininae</taxon>
        <taxon>Ditylenchus</taxon>
    </lineage>
</organism>
<evidence type="ECO:0000313" key="2">
    <source>
        <dbReference type="EMBL" id="KAI1721912.1"/>
    </source>
</evidence>
<dbReference type="AlphaFoldDB" id="A0AAD4RAX6"/>
<dbReference type="Proteomes" id="UP001201812">
    <property type="component" value="Unassembled WGS sequence"/>
</dbReference>
<comment type="caution">
    <text evidence="2">The sequence shown here is derived from an EMBL/GenBank/DDBJ whole genome shotgun (WGS) entry which is preliminary data.</text>
</comment>
<evidence type="ECO:0000313" key="3">
    <source>
        <dbReference type="Proteomes" id="UP001201812"/>
    </source>
</evidence>
<feature type="signal peptide" evidence="1">
    <location>
        <begin position="1"/>
        <end position="25"/>
    </location>
</feature>
<reference evidence="2" key="1">
    <citation type="submission" date="2022-01" db="EMBL/GenBank/DDBJ databases">
        <title>Genome Sequence Resource for Two Populations of Ditylenchus destructor, the Migratory Endoparasitic Phytonematode.</title>
        <authorList>
            <person name="Zhang H."/>
            <person name="Lin R."/>
            <person name="Xie B."/>
        </authorList>
    </citation>
    <scope>NUCLEOTIDE SEQUENCE</scope>
    <source>
        <strain evidence="2">BazhouSP</strain>
    </source>
</reference>
<feature type="chain" id="PRO_5042053303" evidence="1">
    <location>
        <begin position="26"/>
        <end position="278"/>
    </location>
</feature>
<accession>A0AAD4RAX6</accession>
<sequence>MIWVSSSVLIPSTILLLLLVHESNCDLSEEDNPSSDWYIDLADYFLYNTLIVSDDKEVKRFGFSDKTTQLVMLPQLRLLIAALEKQAKELRWSLKSQSTGTNEQAIKHIEALLETNMKDTKKEALRKKLAQFEAIKKMREENLKNHVPELVITALDVIEKFVKANTVELSKPDFKKELDMLNGRVEELRALQAMLASLKVPHATVVPDPFAGVQKPKIMWPNSSVIQREVQLQIELYNKYTDVLGSKVLFFRKIKTLKTEMMKERCVIYENVRALIER</sequence>
<keyword evidence="1" id="KW-0732">Signal</keyword>
<protein>
    <submittedName>
        <fullName evidence="2">Uncharacterized protein</fullName>
    </submittedName>
</protein>
<gene>
    <name evidence="2" type="ORF">DdX_04199</name>
</gene>
<proteinExistence type="predicted"/>
<dbReference type="EMBL" id="JAKKPZ010000004">
    <property type="protein sequence ID" value="KAI1721912.1"/>
    <property type="molecule type" value="Genomic_DNA"/>
</dbReference>
<evidence type="ECO:0000256" key="1">
    <source>
        <dbReference type="SAM" id="SignalP"/>
    </source>
</evidence>
<keyword evidence="3" id="KW-1185">Reference proteome</keyword>
<name>A0AAD4RAX6_9BILA</name>